<dbReference type="InParanoid" id="A0A2J6TMF0"/>
<dbReference type="PANTHER" id="PTHR41237">
    <property type="entry name" value="37S RIBOSOMAL PROTEIN MRP21, MITOCHONDRIAL"/>
    <property type="match status" value="1"/>
</dbReference>
<feature type="compositionally biased region" description="Polar residues" evidence="4">
    <location>
        <begin position="13"/>
        <end position="42"/>
    </location>
</feature>
<gene>
    <name evidence="5" type="ORF">K444DRAFT_521432</name>
</gene>
<feature type="compositionally biased region" description="Polar residues" evidence="4">
    <location>
        <begin position="172"/>
        <end position="191"/>
    </location>
</feature>
<evidence type="ECO:0000256" key="4">
    <source>
        <dbReference type="SAM" id="MobiDB-lite"/>
    </source>
</evidence>
<evidence type="ECO:0000256" key="3">
    <source>
        <dbReference type="ARBA" id="ARBA00023274"/>
    </source>
</evidence>
<evidence type="ECO:0000256" key="1">
    <source>
        <dbReference type="ARBA" id="ARBA00006640"/>
    </source>
</evidence>
<dbReference type="GeneID" id="36582209"/>
<dbReference type="InterPro" id="IPR001911">
    <property type="entry name" value="Ribosomal_bS21"/>
</dbReference>
<feature type="region of interest" description="Disordered" evidence="4">
    <location>
        <begin position="1"/>
        <end position="148"/>
    </location>
</feature>
<reference evidence="5 6" key="1">
    <citation type="submission" date="2016-04" db="EMBL/GenBank/DDBJ databases">
        <title>A degradative enzymes factory behind the ericoid mycorrhizal symbiosis.</title>
        <authorList>
            <consortium name="DOE Joint Genome Institute"/>
            <person name="Martino E."/>
            <person name="Morin E."/>
            <person name="Grelet G."/>
            <person name="Kuo A."/>
            <person name="Kohler A."/>
            <person name="Daghino S."/>
            <person name="Barry K."/>
            <person name="Choi C."/>
            <person name="Cichocki N."/>
            <person name="Clum A."/>
            <person name="Copeland A."/>
            <person name="Hainaut M."/>
            <person name="Haridas S."/>
            <person name="Labutti K."/>
            <person name="Lindquist E."/>
            <person name="Lipzen A."/>
            <person name="Khouja H.-R."/>
            <person name="Murat C."/>
            <person name="Ohm R."/>
            <person name="Olson A."/>
            <person name="Spatafora J."/>
            <person name="Veneault-Fourrey C."/>
            <person name="Henrissat B."/>
            <person name="Grigoriev I."/>
            <person name="Martin F."/>
            <person name="Perotto S."/>
        </authorList>
    </citation>
    <scope>NUCLEOTIDE SEQUENCE [LARGE SCALE GENOMIC DNA]</scope>
    <source>
        <strain evidence="5 6">E</strain>
    </source>
</reference>
<dbReference type="GO" id="GO:0005763">
    <property type="term" value="C:mitochondrial small ribosomal subunit"/>
    <property type="evidence" value="ECO:0007669"/>
    <property type="project" value="TreeGrafter"/>
</dbReference>
<dbReference type="RefSeq" id="XP_024741098.1">
    <property type="nucleotide sequence ID" value="XM_024874129.1"/>
</dbReference>
<dbReference type="PANTHER" id="PTHR41237:SF1">
    <property type="entry name" value="SMALL RIBOSOMAL SUBUNIT PROTEIN BS21M"/>
    <property type="match status" value="1"/>
</dbReference>
<proteinExistence type="inferred from homology"/>
<accession>A0A2J6TMF0</accession>
<evidence type="ECO:0000313" key="5">
    <source>
        <dbReference type="EMBL" id="PMD64194.1"/>
    </source>
</evidence>
<dbReference type="Pfam" id="PF01165">
    <property type="entry name" value="Ribosomal_S21"/>
    <property type="match status" value="1"/>
</dbReference>
<name>A0A2J6TMF0_9HELO</name>
<dbReference type="STRING" id="1095630.A0A2J6TMF0"/>
<dbReference type="Proteomes" id="UP000235371">
    <property type="component" value="Unassembled WGS sequence"/>
</dbReference>
<evidence type="ECO:0008006" key="7">
    <source>
        <dbReference type="Google" id="ProtNLM"/>
    </source>
</evidence>
<keyword evidence="6" id="KW-1185">Reference proteome</keyword>
<dbReference type="GO" id="GO:0003735">
    <property type="term" value="F:structural constituent of ribosome"/>
    <property type="evidence" value="ECO:0007669"/>
    <property type="project" value="InterPro"/>
</dbReference>
<feature type="compositionally biased region" description="Low complexity" evidence="4">
    <location>
        <begin position="43"/>
        <end position="57"/>
    </location>
</feature>
<dbReference type="InterPro" id="IPR052837">
    <property type="entry name" value="Mitoribosomal_bS21"/>
</dbReference>
<keyword evidence="3" id="KW-0687">Ribonucleoprotein</keyword>
<dbReference type="AlphaFoldDB" id="A0A2J6TMF0"/>
<evidence type="ECO:0000313" key="6">
    <source>
        <dbReference type="Proteomes" id="UP000235371"/>
    </source>
</evidence>
<dbReference type="GO" id="GO:0070124">
    <property type="term" value="P:mitochondrial translational initiation"/>
    <property type="evidence" value="ECO:0007669"/>
    <property type="project" value="TreeGrafter"/>
</dbReference>
<evidence type="ECO:0000256" key="2">
    <source>
        <dbReference type="ARBA" id="ARBA00022980"/>
    </source>
</evidence>
<protein>
    <recommendedName>
        <fullName evidence="7">Ribosomal protein S21</fullName>
    </recommendedName>
</protein>
<feature type="region of interest" description="Disordered" evidence="4">
    <location>
        <begin position="161"/>
        <end position="191"/>
    </location>
</feature>
<dbReference type="EMBL" id="KZ613769">
    <property type="protein sequence ID" value="PMD64194.1"/>
    <property type="molecule type" value="Genomic_DNA"/>
</dbReference>
<feature type="compositionally biased region" description="Low complexity" evidence="4">
    <location>
        <begin position="129"/>
        <end position="139"/>
    </location>
</feature>
<keyword evidence="2" id="KW-0689">Ribosomal protein</keyword>
<sequence>MELRRAADALVRSQGSPLASLLNPSTTVRWTTSGQLSCKSSAPRQSTRSLSTSPPRTAIKPQPTTYAPPPSQDAESTSSKAAPYKPKPFESSPPPQKSADDLTSLAASLGWADPSRTSAPPRPRPSFQPPAWASSSLSSPREQRFNGGSSASDIIEALNATQEGKRSARGSFPSSSAFGTASDSLSRPGSNSVLDVSRMLSPFPSSDLSMSQDVVREMRILKPIRVPINLGPSTGRSVQIGAGIDIGRGFRLLEQSCARNKVKRDANIQRFHERPGLKRKRLRRERWRRKFLEGFKATVGRVKQLKNQGW</sequence>
<organism evidence="5 6">
    <name type="scientific">Hyaloscypha bicolor E</name>
    <dbReference type="NCBI Taxonomy" id="1095630"/>
    <lineage>
        <taxon>Eukaryota</taxon>
        <taxon>Fungi</taxon>
        <taxon>Dikarya</taxon>
        <taxon>Ascomycota</taxon>
        <taxon>Pezizomycotina</taxon>
        <taxon>Leotiomycetes</taxon>
        <taxon>Helotiales</taxon>
        <taxon>Hyaloscyphaceae</taxon>
        <taxon>Hyaloscypha</taxon>
        <taxon>Hyaloscypha bicolor</taxon>
    </lineage>
</organism>
<dbReference type="OrthoDB" id="2501249at2759"/>
<comment type="similarity">
    <text evidence="1">Belongs to the bacterial ribosomal protein bS21 family.</text>
</comment>